<organism evidence="2 3">
    <name type="scientific">Klebsiella quasipneumoniae</name>
    <dbReference type="NCBI Taxonomy" id="1463165"/>
    <lineage>
        <taxon>Bacteria</taxon>
        <taxon>Pseudomonadati</taxon>
        <taxon>Pseudomonadota</taxon>
        <taxon>Gammaproteobacteria</taxon>
        <taxon>Enterobacterales</taxon>
        <taxon>Enterobacteriaceae</taxon>
        <taxon>Klebsiella/Raoultella group</taxon>
        <taxon>Klebsiella</taxon>
        <taxon>Klebsiella pneumoniae complex</taxon>
    </lineage>
</organism>
<name>A0A8H9ZIJ0_9ENTR</name>
<comment type="caution">
    <text evidence="2">The sequence shown here is derived from an EMBL/GenBank/DDBJ whole genome shotgun (WGS) entry which is preliminary data.</text>
</comment>
<evidence type="ECO:0000256" key="1">
    <source>
        <dbReference type="SAM" id="MobiDB-lite"/>
    </source>
</evidence>
<feature type="region of interest" description="Disordered" evidence="1">
    <location>
        <begin position="1"/>
        <end position="28"/>
    </location>
</feature>
<sequence length="45" mass="4795">MTHGGILRGARIKENGEQRGAAVMNSPGKSEKTILICDGLNNLSR</sequence>
<reference evidence="2" key="1">
    <citation type="submission" date="2020-08" db="EMBL/GenBank/DDBJ databases">
        <title>Genomic evolution and epidemiology of Klebsiella pneumoniae from a major hospital in Beijing, China, over a fifteen-year period: dissemination of known and novel high-risk clones.</title>
        <authorList>
            <person name="Palmieri M."/>
        </authorList>
    </citation>
    <scope>NUCLEOTIDE SEQUENCE</scope>
    <source>
        <strain evidence="2">K7050</strain>
    </source>
</reference>
<evidence type="ECO:0000313" key="3">
    <source>
        <dbReference type="Proteomes" id="UP000646540"/>
    </source>
</evidence>
<accession>A0A8H9ZIJ0</accession>
<dbReference type="AlphaFoldDB" id="A0A8H9ZIJ0"/>
<evidence type="ECO:0000313" key="2">
    <source>
        <dbReference type="EMBL" id="MBC5043959.1"/>
    </source>
</evidence>
<proteinExistence type="predicted"/>
<dbReference type="EMBL" id="JACNQW010000001">
    <property type="protein sequence ID" value="MBC5043959.1"/>
    <property type="molecule type" value="Genomic_DNA"/>
</dbReference>
<protein>
    <submittedName>
        <fullName evidence="2">Uncharacterized protein</fullName>
    </submittedName>
</protein>
<dbReference type="Proteomes" id="UP000646540">
    <property type="component" value="Unassembled WGS sequence"/>
</dbReference>
<dbReference type="RefSeq" id="WP_032431308.1">
    <property type="nucleotide sequence ID" value="NZ_AP022005.1"/>
</dbReference>
<gene>
    <name evidence="2" type="ORF">H8L09_01030</name>
</gene>